<keyword evidence="1" id="KW-0812">Transmembrane</keyword>
<reference evidence="2 3" key="1">
    <citation type="submission" date="2019-12" db="EMBL/GenBank/DDBJ databases">
        <authorList>
            <person name="Li C."/>
            <person name="Zhao J."/>
        </authorList>
    </citation>
    <scope>NUCLEOTIDE SEQUENCE [LARGE SCALE GENOMIC DNA]</scope>
    <source>
        <strain evidence="2 3">NEAU-DD11</strain>
    </source>
</reference>
<gene>
    <name evidence="2" type="ORF">GPY61_20105</name>
</gene>
<dbReference type="Proteomes" id="UP000443353">
    <property type="component" value="Unassembled WGS sequence"/>
</dbReference>
<feature type="transmembrane region" description="Helical" evidence="1">
    <location>
        <begin position="127"/>
        <end position="147"/>
    </location>
</feature>
<feature type="transmembrane region" description="Helical" evidence="1">
    <location>
        <begin position="159"/>
        <end position="176"/>
    </location>
</feature>
<organism evidence="2 3">
    <name type="scientific">Massilia cellulosiltytica</name>
    <dbReference type="NCBI Taxonomy" id="2683234"/>
    <lineage>
        <taxon>Bacteria</taxon>
        <taxon>Pseudomonadati</taxon>
        <taxon>Pseudomonadota</taxon>
        <taxon>Betaproteobacteria</taxon>
        <taxon>Burkholderiales</taxon>
        <taxon>Oxalobacteraceae</taxon>
        <taxon>Telluria group</taxon>
        <taxon>Massilia</taxon>
    </lineage>
</organism>
<evidence type="ECO:0000256" key="1">
    <source>
        <dbReference type="SAM" id="Phobius"/>
    </source>
</evidence>
<proteinExistence type="predicted"/>
<evidence type="ECO:0000313" key="3">
    <source>
        <dbReference type="Proteomes" id="UP000443353"/>
    </source>
</evidence>
<protein>
    <recommendedName>
        <fullName evidence="4">M50 family metallopeptidase</fullName>
    </recommendedName>
</protein>
<feature type="transmembrane region" description="Helical" evidence="1">
    <location>
        <begin position="97"/>
        <end position="120"/>
    </location>
</feature>
<keyword evidence="1" id="KW-0472">Membrane</keyword>
<comment type="caution">
    <text evidence="2">The sequence shown here is derived from an EMBL/GenBank/DDBJ whole genome shotgun (WGS) entry which is preliminary data.</text>
</comment>
<keyword evidence="3" id="KW-1185">Reference proteome</keyword>
<dbReference type="RefSeq" id="WP_056131613.1">
    <property type="nucleotide sequence ID" value="NZ_WSES01000006.1"/>
</dbReference>
<keyword evidence="1" id="KW-1133">Transmembrane helix</keyword>
<feature type="transmembrane region" description="Helical" evidence="1">
    <location>
        <begin position="25"/>
        <end position="51"/>
    </location>
</feature>
<name>A0A7X3G247_9BURK</name>
<sequence>MSWLAGCASHLPAWACGLGEMLLYLVPSLALAFLIWMVTRAHPVFFLFSAVGTFCHELAHFSVGLLLGAEPVGFTIIPRRNGRVWELGSVSFANLRWYNAAPAALAPFLVLFVPVTVAWWRTRAPWHFGPADLALTLLLAPQFLSFWPSPVDWKLSARSWPYLLIIAAGGLAYCWFQTSLFRFVKA</sequence>
<dbReference type="AlphaFoldDB" id="A0A7X3G247"/>
<evidence type="ECO:0008006" key="4">
    <source>
        <dbReference type="Google" id="ProtNLM"/>
    </source>
</evidence>
<accession>A0A7X3G247</accession>
<evidence type="ECO:0000313" key="2">
    <source>
        <dbReference type="EMBL" id="MVW62244.1"/>
    </source>
</evidence>
<dbReference type="EMBL" id="WSES01000006">
    <property type="protein sequence ID" value="MVW62244.1"/>
    <property type="molecule type" value="Genomic_DNA"/>
</dbReference>